<dbReference type="Proteomes" id="UP000499080">
    <property type="component" value="Unassembled WGS sequence"/>
</dbReference>
<evidence type="ECO:0000256" key="1">
    <source>
        <dbReference type="SAM" id="MobiDB-lite"/>
    </source>
</evidence>
<protein>
    <submittedName>
        <fullName evidence="2">Uncharacterized protein</fullName>
    </submittedName>
</protein>
<dbReference type="AlphaFoldDB" id="A0A4Y2BZX6"/>
<evidence type="ECO:0000313" key="2">
    <source>
        <dbReference type="EMBL" id="GBL97045.1"/>
    </source>
</evidence>
<feature type="compositionally biased region" description="Basic and acidic residues" evidence="1">
    <location>
        <begin position="15"/>
        <end position="32"/>
    </location>
</feature>
<gene>
    <name evidence="2" type="ORF">AVEN_254093_1</name>
</gene>
<proteinExistence type="predicted"/>
<name>A0A4Y2BZX6_ARAVE</name>
<feature type="region of interest" description="Disordered" evidence="1">
    <location>
        <begin position="1"/>
        <end position="42"/>
    </location>
</feature>
<organism evidence="2 3">
    <name type="scientific">Araneus ventricosus</name>
    <name type="common">Orbweaver spider</name>
    <name type="synonym">Epeira ventricosa</name>
    <dbReference type="NCBI Taxonomy" id="182803"/>
    <lineage>
        <taxon>Eukaryota</taxon>
        <taxon>Metazoa</taxon>
        <taxon>Ecdysozoa</taxon>
        <taxon>Arthropoda</taxon>
        <taxon>Chelicerata</taxon>
        <taxon>Arachnida</taxon>
        <taxon>Araneae</taxon>
        <taxon>Araneomorphae</taxon>
        <taxon>Entelegynae</taxon>
        <taxon>Araneoidea</taxon>
        <taxon>Araneidae</taxon>
        <taxon>Araneus</taxon>
    </lineage>
</organism>
<accession>A0A4Y2BZX6</accession>
<evidence type="ECO:0000313" key="3">
    <source>
        <dbReference type="Proteomes" id="UP000499080"/>
    </source>
</evidence>
<keyword evidence="3" id="KW-1185">Reference proteome</keyword>
<comment type="caution">
    <text evidence="2">The sequence shown here is derived from an EMBL/GenBank/DDBJ whole genome shotgun (WGS) entry which is preliminary data.</text>
</comment>
<reference evidence="2 3" key="1">
    <citation type="journal article" date="2019" name="Sci. Rep.">
        <title>Orb-weaving spider Araneus ventricosus genome elucidates the spidroin gene catalogue.</title>
        <authorList>
            <person name="Kono N."/>
            <person name="Nakamura H."/>
            <person name="Ohtoshi R."/>
            <person name="Moran D.A.P."/>
            <person name="Shinohara A."/>
            <person name="Yoshida Y."/>
            <person name="Fujiwara M."/>
            <person name="Mori M."/>
            <person name="Tomita M."/>
            <person name="Arakawa K."/>
        </authorList>
    </citation>
    <scope>NUCLEOTIDE SEQUENCE [LARGE SCALE GENOMIC DNA]</scope>
</reference>
<dbReference type="EMBL" id="BGPR01000126">
    <property type="protein sequence ID" value="GBL97045.1"/>
    <property type="molecule type" value="Genomic_DNA"/>
</dbReference>
<sequence length="97" mass="10983">MTGPMDPTHFLQGTQKEEKNNTKSSENEEQKGRKGGTIIDSRECSGIRYRTRALAVSDKMSKMDLACFWHPRRLHVTPFLPAPLPLISGRAKTKELK</sequence>